<dbReference type="EMBL" id="JAHUVW010000004">
    <property type="protein sequence ID" value="MBV7674158.1"/>
    <property type="molecule type" value="Genomic_DNA"/>
</dbReference>
<reference evidence="1 2" key="1">
    <citation type="submission" date="2021-07" db="EMBL/GenBank/DDBJ databases">
        <title>Sequencing Streptomyces halstedii LGO-A4 genome an citrus endophytic actinomycete.</title>
        <authorList>
            <person name="Samborskyy M."/>
            <person name="Scott N."/>
            <person name="Deglau R."/>
            <person name="Dickens S."/>
            <person name="Oliveira L.G."/>
        </authorList>
    </citation>
    <scope>NUCLEOTIDE SEQUENCE [LARGE SCALE GENOMIC DNA]</scope>
    <source>
        <strain evidence="1 2">LGO-A4</strain>
    </source>
</reference>
<proteinExistence type="predicted"/>
<sequence>MTLHLSPASSRALFAHDPCDTLLEAVLRQIAASSPPADTPPVLHTATVDPHLLQRAQHAAAENGTTLDEAVDQALLREPVLLSPARIARLLGVQKSTLNRALANNEHAPGPATPDTDGRPLYDLRAVLTWWPTRRRSGRPATTHP</sequence>
<comment type="caution">
    <text evidence="1">The sequence shown here is derived from an EMBL/GenBank/DDBJ whole genome shotgun (WGS) entry which is preliminary data.</text>
</comment>
<name>A0ABS6U0T9_STRHA</name>
<protein>
    <recommendedName>
        <fullName evidence="3">Helix-turn-helix domain-containing protein</fullName>
    </recommendedName>
</protein>
<gene>
    <name evidence="1" type="ORF">STHAL_32440</name>
</gene>
<accession>A0ABS6U0T9</accession>
<keyword evidence="2" id="KW-1185">Reference proteome</keyword>
<evidence type="ECO:0000313" key="2">
    <source>
        <dbReference type="Proteomes" id="UP000735541"/>
    </source>
</evidence>
<dbReference type="Proteomes" id="UP000735541">
    <property type="component" value="Unassembled WGS sequence"/>
</dbReference>
<organism evidence="1 2">
    <name type="scientific">Streptomyces halstedii</name>
    <dbReference type="NCBI Taxonomy" id="1944"/>
    <lineage>
        <taxon>Bacteria</taxon>
        <taxon>Bacillati</taxon>
        <taxon>Actinomycetota</taxon>
        <taxon>Actinomycetes</taxon>
        <taxon>Kitasatosporales</taxon>
        <taxon>Streptomycetaceae</taxon>
        <taxon>Streptomyces</taxon>
    </lineage>
</organism>
<evidence type="ECO:0008006" key="3">
    <source>
        <dbReference type="Google" id="ProtNLM"/>
    </source>
</evidence>
<evidence type="ECO:0000313" key="1">
    <source>
        <dbReference type="EMBL" id="MBV7674158.1"/>
    </source>
</evidence>
<dbReference type="RefSeq" id="WP_228873873.1">
    <property type="nucleotide sequence ID" value="NZ_JAHUVW010000004.1"/>
</dbReference>